<dbReference type="Proteomes" id="UP000315017">
    <property type="component" value="Chromosome"/>
</dbReference>
<name>A0A517Y5S2_9BACT</name>
<dbReference type="EMBL" id="CP036274">
    <property type="protein sequence ID" value="QDU25583.1"/>
    <property type="molecule type" value="Genomic_DNA"/>
</dbReference>
<organism evidence="1 2">
    <name type="scientific">Anatilimnocola aggregata</name>
    <dbReference type="NCBI Taxonomy" id="2528021"/>
    <lineage>
        <taxon>Bacteria</taxon>
        <taxon>Pseudomonadati</taxon>
        <taxon>Planctomycetota</taxon>
        <taxon>Planctomycetia</taxon>
        <taxon>Pirellulales</taxon>
        <taxon>Pirellulaceae</taxon>
        <taxon>Anatilimnocola</taxon>
    </lineage>
</organism>
<evidence type="ECO:0000313" key="1">
    <source>
        <dbReference type="EMBL" id="QDU25583.1"/>
    </source>
</evidence>
<reference evidence="1 2" key="1">
    <citation type="submission" date="2019-02" db="EMBL/GenBank/DDBJ databases">
        <title>Deep-cultivation of Planctomycetes and their phenomic and genomic characterization uncovers novel biology.</title>
        <authorList>
            <person name="Wiegand S."/>
            <person name="Jogler M."/>
            <person name="Boedeker C."/>
            <person name="Pinto D."/>
            <person name="Vollmers J."/>
            <person name="Rivas-Marin E."/>
            <person name="Kohn T."/>
            <person name="Peeters S.H."/>
            <person name="Heuer A."/>
            <person name="Rast P."/>
            <person name="Oberbeckmann S."/>
            <person name="Bunk B."/>
            <person name="Jeske O."/>
            <person name="Meyerdierks A."/>
            <person name="Storesund J.E."/>
            <person name="Kallscheuer N."/>
            <person name="Luecker S."/>
            <person name="Lage O.M."/>
            <person name="Pohl T."/>
            <person name="Merkel B.J."/>
            <person name="Hornburger P."/>
            <person name="Mueller R.-W."/>
            <person name="Bruemmer F."/>
            <person name="Labrenz M."/>
            <person name="Spormann A.M."/>
            <person name="Op den Camp H."/>
            <person name="Overmann J."/>
            <person name="Amann R."/>
            <person name="Jetten M.S.M."/>
            <person name="Mascher T."/>
            <person name="Medema M.H."/>
            <person name="Devos D.P."/>
            <person name="Kaster A.-K."/>
            <person name="Ovreas L."/>
            <person name="Rohde M."/>
            <person name="Galperin M.Y."/>
            <person name="Jogler C."/>
        </authorList>
    </citation>
    <scope>NUCLEOTIDE SEQUENCE [LARGE SCALE GENOMIC DNA]</scope>
    <source>
        <strain evidence="1 2">ETA_A8</strain>
    </source>
</reference>
<accession>A0A517Y5S2</accession>
<dbReference type="AlphaFoldDB" id="A0A517Y5S2"/>
<keyword evidence="2" id="KW-1185">Reference proteome</keyword>
<evidence type="ECO:0000313" key="2">
    <source>
        <dbReference type="Proteomes" id="UP000315017"/>
    </source>
</evidence>
<dbReference type="KEGG" id="aagg:ETAA8_06530"/>
<gene>
    <name evidence="1" type="ORF">ETAA8_06530</name>
</gene>
<sequence>MAPAVLVTPGNLANPTLMRFTMKSVLAPTRAVHQKEMAFLLEPVCSLDANAALEVPKSSAADRLNAAVADFEETANEWANLFGGFADLLRTVNESPAAIQHIGNALAGKSGRKAVAHA</sequence>
<protein>
    <submittedName>
        <fullName evidence="1">Uncharacterized protein</fullName>
    </submittedName>
</protein>
<proteinExistence type="predicted"/>